<dbReference type="eggNOG" id="COG0390">
    <property type="taxonomic scope" value="Bacteria"/>
</dbReference>
<evidence type="ECO:0000256" key="3">
    <source>
        <dbReference type="ARBA" id="ARBA00022692"/>
    </source>
</evidence>
<dbReference type="InterPro" id="IPR005226">
    <property type="entry name" value="UPF0014_fam"/>
</dbReference>
<dbReference type="RefSeq" id="WP_077812721.1">
    <property type="nucleotide sequence ID" value="NZ_CP014692.1"/>
</dbReference>
<dbReference type="Pfam" id="PF03649">
    <property type="entry name" value="UPF0014"/>
    <property type="match status" value="1"/>
</dbReference>
<dbReference type="KEGG" id="aace:A0U92_07720"/>
<keyword evidence="5 6" id="KW-0472">Membrane</keyword>
<feature type="transmembrane region" description="Helical" evidence="6">
    <location>
        <begin position="128"/>
        <end position="152"/>
    </location>
</feature>
<feature type="transmembrane region" description="Helical" evidence="6">
    <location>
        <begin position="191"/>
        <end position="213"/>
    </location>
</feature>
<comment type="subcellular location">
    <subcellularLocation>
        <location evidence="1">Membrane</location>
        <topology evidence="1">Multi-pass membrane protein</topology>
    </subcellularLocation>
</comment>
<dbReference type="Proteomes" id="UP000188937">
    <property type="component" value="Chromosome"/>
</dbReference>
<comment type="similarity">
    <text evidence="2">Belongs to the UPF0014 family.</text>
</comment>
<evidence type="ECO:0000313" key="7">
    <source>
        <dbReference type="EMBL" id="AQS84682.1"/>
    </source>
</evidence>
<gene>
    <name evidence="7" type="ORF">A0U92_07720</name>
</gene>
<keyword evidence="4 6" id="KW-1133">Transmembrane helix</keyword>
<sequence>MAPALITPFDLAIAACLILACALASQILALKTGRSIVIAALRMSVQLLLIGNVLLFVFGQTSLFLTFAVLAVILCAGTFEAGNRQTSRMTPRWHYGIAGASILFGAALATSMGFLTSLRPHPLFAARATIPMAGLIIGNVMNATSLTLNSLLTSVTRDRSAIEARILLGATRLKALEDPIRKALRTALIPTLNQMSAAGLVTLPGIMTGQLLAGMSPVAASRYQIVLMSLVIFGNLAGATLAAVLTCLHLTDERGRLRLERAR</sequence>
<keyword evidence="8" id="KW-1185">Reference proteome</keyword>
<dbReference type="PANTHER" id="PTHR30028">
    <property type="entry name" value="UPF0014 INNER MEMBRANE PROTEIN YBBM-RELATED"/>
    <property type="match status" value="1"/>
</dbReference>
<accession>A0A1U9KFW4</accession>
<name>A0A1U9KFW4_ACEAC</name>
<protein>
    <submittedName>
        <fullName evidence="7">ABC transporter permease</fullName>
    </submittedName>
</protein>
<evidence type="ECO:0000256" key="1">
    <source>
        <dbReference type="ARBA" id="ARBA00004141"/>
    </source>
</evidence>
<evidence type="ECO:0000256" key="6">
    <source>
        <dbReference type="SAM" id="Phobius"/>
    </source>
</evidence>
<dbReference type="GO" id="GO:0005886">
    <property type="term" value="C:plasma membrane"/>
    <property type="evidence" value="ECO:0007669"/>
    <property type="project" value="TreeGrafter"/>
</dbReference>
<feature type="transmembrane region" description="Helical" evidence="6">
    <location>
        <begin position="37"/>
        <end position="57"/>
    </location>
</feature>
<feature type="transmembrane region" description="Helical" evidence="6">
    <location>
        <begin position="63"/>
        <end position="81"/>
    </location>
</feature>
<dbReference type="EMBL" id="CP014692">
    <property type="protein sequence ID" value="AQS84682.1"/>
    <property type="molecule type" value="Genomic_DNA"/>
</dbReference>
<organism evidence="7 8">
    <name type="scientific">Acetobacter aceti</name>
    <dbReference type="NCBI Taxonomy" id="435"/>
    <lineage>
        <taxon>Bacteria</taxon>
        <taxon>Pseudomonadati</taxon>
        <taxon>Pseudomonadota</taxon>
        <taxon>Alphaproteobacteria</taxon>
        <taxon>Acetobacterales</taxon>
        <taxon>Acetobacteraceae</taxon>
        <taxon>Acetobacter</taxon>
        <taxon>Acetobacter subgen. Acetobacter</taxon>
    </lineage>
</organism>
<dbReference type="STRING" id="435.A0U92_07720"/>
<evidence type="ECO:0000256" key="4">
    <source>
        <dbReference type="ARBA" id="ARBA00022989"/>
    </source>
</evidence>
<dbReference type="OrthoDB" id="9791807at2"/>
<feature type="transmembrane region" description="Helical" evidence="6">
    <location>
        <begin position="93"/>
        <end position="116"/>
    </location>
</feature>
<feature type="transmembrane region" description="Helical" evidence="6">
    <location>
        <begin position="12"/>
        <end position="30"/>
    </location>
</feature>
<dbReference type="PANTHER" id="PTHR30028:SF0">
    <property type="entry name" value="PROTEIN ALUMINUM SENSITIVE 3"/>
    <property type="match status" value="1"/>
</dbReference>
<proteinExistence type="inferred from homology"/>
<reference evidence="7 8" key="1">
    <citation type="submission" date="2016-03" db="EMBL/GenBank/DDBJ databases">
        <title>Acetic acid bacteria sequencing.</title>
        <authorList>
            <person name="Brandt J."/>
            <person name="Jakob F."/>
            <person name="Vogel R.F."/>
        </authorList>
    </citation>
    <scope>NUCLEOTIDE SEQUENCE [LARGE SCALE GENOMIC DNA]</scope>
    <source>
        <strain evidence="7 8">TMW2.1153</strain>
    </source>
</reference>
<evidence type="ECO:0000256" key="2">
    <source>
        <dbReference type="ARBA" id="ARBA00005268"/>
    </source>
</evidence>
<dbReference type="AlphaFoldDB" id="A0A1U9KFW4"/>
<evidence type="ECO:0000256" key="5">
    <source>
        <dbReference type="ARBA" id="ARBA00023136"/>
    </source>
</evidence>
<feature type="transmembrane region" description="Helical" evidence="6">
    <location>
        <begin position="225"/>
        <end position="251"/>
    </location>
</feature>
<evidence type="ECO:0000313" key="8">
    <source>
        <dbReference type="Proteomes" id="UP000188937"/>
    </source>
</evidence>
<keyword evidence="3 6" id="KW-0812">Transmembrane</keyword>